<dbReference type="PANTHER" id="PTHR11113">
    <property type="entry name" value="N-ACETYLGLUCOSAMINE-6-PHOSPHATE DEACETYLASE"/>
    <property type="match status" value="1"/>
</dbReference>
<reference evidence="7 8" key="1">
    <citation type="submission" date="2023-07" db="EMBL/GenBank/DDBJ databases">
        <title>Genomic Encyclopedia of Type Strains, Phase IV (KMG-IV): sequencing the most valuable type-strain genomes for metagenomic binning, comparative biology and taxonomic classification.</title>
        <authorList>
            <person name="Goeker M."/>
        </authorList>
    </citation>
    <scope>NUCLEOTIDE SEQUENCE [LARGE SCALE GENOMIC DNA]</scope>
    <source>
        <strain evidence="7 8">DSM 27848</strain>
    </source>
</reference>
<keyword evidence="8" id="KW-1185">Reference proteome</keyword>
<dbReference type="EC" id="3.5.1.25" evidence="7"/>
<dbReference type="RefSeq" id="WP_244683513.1">
    <property type="nucleotide sequence ID" value="NZ_JALIRM010000019.1"/>
</dbReference>
<protein>
    <submittedName>
        <fullName evidence="7">N-acetylglucosamine-6-phosphate deacetylase</fullName>
        <ecNumber evidence="7">3.5.1.25</ecNumber>
    </submittedName>
</protein>
<dbReference type="InterPro" id="IPR011059">
    <property type="entry name" value="Metal-dep_hydrolase_composite"/>
</dbReference>
<comment type="caution">
    <text evidence="7">The sequence shown here is derived from an EMBL/GenBank/DDBJ whole genome shotgun (WGS) entry which is preliminary data.</text>
</comment>
<dbReference type="Gene3D" id="2.30.40.10">
    <property type="entry name" value="Urease, subunit C, domain 1"/>
    <property type="match status" value="1"/>
</dbReference>
<organism evidence="7 8">
    <name type="scientific">Lederbergia wuyishanensis</name>
    <dbReference type="NCBI Taxonomy" id="1347903"/>
    <lineage>
        <taxon>Bacteria</taxon>
        <taxon>Bacillati</taxon>
        <taxon>Bacillota</taxon>
        <taxon>Bacilli</taxon>
        <taxon>Bacillales</taxon>
        <taxon>Bacillaceae</taxon>
        <taxon>Lederbergia</taxon>
    </lineage>
</organism>
<evidence type="ECO:0000256" key="4">
    <source>
        <dbReference type="ARBA" id="ARBA00023277"/>
    </source>
</evidence>
<evidence type="ECO:0000313" key="8">
    <source>
        <dbReference type="Proteomes" id="UP001232343"/>
    </source>
</evidence>
<accession>A0ABU0DA15</accession>
<evidence type="ECO:0000256" key="1">
    <source>
        <dbReference type="ARBA" id="ARBA00010716"/>
    </source>
</evidence>
<proteinExistence type="inferred from homology"/>
<dbReference type="PIRSF" id="PIRSF038994">
    <property type="entry name" value="NagA"/>
    <property type="match status" value="1"/>
</dbReference>
<evidence type="ECO:0000259" key="6">
    <source>
        <dbReference type="Pfam" id="PF01979"/>
    </source>
</evidence>
<evidence type="ECO:0000256" key="3">
    <source>
        <dbReference type="ARBA" id="ARBA00022801"/>
    </source>
</evidence>
<comment type="similarity">
    <text evidence="1 5">Belongs to the metallo-dependent hydrolases superfamily. NagA family.</text>
</comment>
<dbReference type="Pfam" id="PF01979">
    <property type="entry name" value="Amidohydro_1"/>
    <property type="match status" value="1"/>
</dbReference>
<evidence type="ECO:0000256" key="2">
    <source>
        <dbReference type="ARBA" id="ARBA00022723"/>
    </source>
</evidence>
<keyword evidence="4 5" id="KW-0119">Carbohydrate metabolism</keyword>
<dbReference type="InterPro" id="IPR003764">
    <property type="entry name" value="GlcNAc_6-P_deAcase"/>
</dbReference>
<keyword evidence="2" id="KW-0479">Metal-binding</keyword>
<sequence>MHTEGKTLYVNGKIYTGLDIYENGQMLVADDGKIIDVSNEQIDSSDANVIDLKRQVVVPGFVDVHIHGGNGYEVMGGTEKDLDEVSKFHASFGTTSFLASTAAASNEDLVQVLQSCSASFKKGVSCAELLGVHLEGPFINEKARGAMDIQQIRLPDLTEMEQLIEVSGDTIRIVTLAPEVEGGLELVAYLHDRGITVSIGHSYASYEEMLESLEHGVRHTTHHFNGMRGLHHRDPGVAGTGLMLNELTLELIADGIHVHPAVVKFLFQTKGANKVCVITDAVKSTGLADGEYDDVQVKDGKIFLKEHPETLAGSSLTMMIGLRNVLRYAGLPLEKVLPSFTIVPAKKAKVANRKGSLERGKDADFLILNEDINLVSTFVKGKKVFEKRCQPC</sequence>
<dbReference type="NCBIfam" id="TIGR00221">
    <property type="entry name" value="nagA"/>
    <property type="match status" value="1"/>
</dbReference>
<dbReference type="InterPro" id="IPR006680">
    <property type="entry name" value="Amidohydro-rel"/>
</dbReference>
<evidence type="ECO:0000313" key="7">
    <source>
        <dbReference type="EMBL" id="MDQ0345272.1"/>
    </source>
</evidence>
<dbReference type="InterPro" id="IPR032466">
    <property type="entry name" value="Metal_Hydrolase"/>
</dbReference>
<gene>
    <name evidence="7" type="ORF">J2S14_004128</name>
</gene>
<dbReference type="Proteomes" id="UP001232343">
    <property type="component" value="Unassembled WGS sequence"/>
</dbReference>
<dbReference type="EMBL" id="JAUSUO010000015">
    <property type="protein sequence ID" value="MDQ0345272.1"/>
    <property type="molecule type" value="Genomic_DNA"/>
</dbReference>
<dbReference type="Gene3D" id="3.20.20.140">
    <property type="entry name" value="Metal-dependent hydrolases"/>
    <property type="match status" value="1"/>
</dbReference>
<name>A0ABU0DA15_9BACI</name>
<dbReference type="PANTHER" id="PTHR11113:SF14">
    <property type="entry name" value="N-ACETYLGLUCOSAMINE-6-PHOSPHATE DEACETYLASE"/>
    <property type="match status" value="1"/>
</dbReference>
<dbReference type="CDD" id="cd00854">
    <property type="entry name" value="NagA"/>
    <property type="match status" value="1"/>
</dbReference>
<keyword evidence="3 5" id="KW-0378">Hydrolase</keyword>
<dbReference type="SUPFAM" id="SSF51338">
    <property type="entry name" value="Composite domain of metallo-dependent hydrolases"/>
    <property type="match status" value="1"/>
</dbReference>
<evidence type="ECO:0000256" key="5">
    <source>
        <dbReference type="PIRNR" id="PIRNR038994"/>
    </source>
</evidence>
<feature type="domain" description="Amidohydrolase-related" evidence="6">
    <location>
        <begin position="56"/>
        <end position="384"/>
    </location>
</feature>
<dbReference type="SUPFAM" id="SSF51556">
    <property type="entry name" value="Metallo-dependent hydrolases"/>
    <property type="match status" value="1"/>
</dbReference>
<dbReference type="GO" id="GO:0008448">
    <property type="term" value="F:N-acetylglucosamine-6-phosphate deacetylase activity"/>
    <property type="evidence" value="ECO:0007669"/>
    <property type="project" value="UniProtKB-EC"/>
</dbReference>